<dbReference type="InterPro" id="IPR011650">
    <property type="entry name" value="Peptidase_M20_dimer"/>
</dbReference>
<dbReference type="InterPro" id="IPR050072">
    <property type="entry name" value="Peptidase_M20A"/>
</dbReference>
<keyword evidence="7" id="KW-0170">Cobalt</keyword>
<gene>
    <name evidence="9" type="ORF">SACC_16510</name>
</gene>
<sequence length="374" mass="41730">MENVVKILSELVSFETYNPPGKDYDKIAYYLRDLFESIGFSVELIEIPEEYLDRNYIYSPRHKGNKRIIVLAKNDEEPLVHFNAHYDVVPAGNGWSTDPYKLKLVDDKAYGRGVSDMKGGIASMYLALSEAKRPVEISLVPDEESGGIGTKYLTEVRKIRAKYVIIGEPSFPNIYIGHLGIIRGIIRVIGKQVHASKAKEGENAFINAAKLALEIQKIYGVKELSLNLGGYTINSSDNDGVVPGEFAFSFYRSTLPDEKNVEDEIRSIVSKAANNVNVKYEMEVKSYVPGSITPENSKLVKVAEECVHRVINVLPEKIIAQIRYDGVFFRPFAEVINIGPGDNAHIPNESVSVSNIVKTSRIYGCIISTLFLKD</sequence>
<keyword evidence="5" id="KW-0378">Hydrolase</keyword>
<accession>A0AAQ4CS53</accession>
<dbReference type="InterPro" id="IPR002933">
    <property type="entry name" value="Peptidase_M20"/>
</dbReference>
<proteinExistence type="inferred from homology"/>
<evidence type="ECO:0000256" key="1">
    <source>
        <dbReference type="ARBA" id="ARBA00001941"/>
    </source>
</evidence>
<feature type="domain" description="Peptidase M20 dimerisation" evidence="8">
    <location>
        <begin position="176"/>
        <end position="274"/>
    </location>
</feature>
<keyword evidence="6" id="KW-0862">Zinc</keyword>
<evidence type="ECO:0000256" key="2">
    <source>
        <dbReference type="ARBA" id="ARBA00001947"/>
    </source>
</evidence>
<comment type="cofactor">
    <cofactor evidence="1">
        <name>Co(2+)</name>
        <dbReference type="ChEBI" id="CHEBI:48828"/>
    </cofactor>
</comment>
<dbReference type="Pfam" id="PF01546">
    <property type="entry name" value="Peptidase_M20"/>
    <property type="match status" value="1"/>
</dbReference>
<dbReference type="Proteomes" id="UP001319921">
    <property type="component" value="Chromosome"/>
</dbReference>
<dbReference type="EMBL" id="AP025226">
    <property type="protein sequence ID" value="BDB98634.1"/>
    <property type="molecule type" value="Genomic_DNA"/>
</dbReference>
<reference evidence="9 10" key="1">
    <citation type="journal article" date="2022" name="Microbiol. Resour. Announc.">
        <title>Complete Genome Sequence of the Hyperthermophilic and Acidophilic Archaeon Saccharolobus caldissimus Strain HS-3T.</title>
        <authorList>
            <person name="Sakai H.D."/>
            <person name="Kurosawa N."/>
        </authorList>
    </citation>
    <scope>NUCLEOTIDE SEQUENCE [LARGE SCALE GENOMIC DNA]</scope>
    <source>
        <strain evidence="9 10">JCM32116</strain>
    </source>
</reference>
<dbReference type="GeneID" id="68866386"/>
<dbReference type="GO" id="GO:0016787">
    <property type="term" value="F:hydrolase activity"/>
    <property type="evidence" value="ECO:0007669"/>
    <property type="project" value="UniProtKB-KW"/>
</dbReference>
<evidence type="ECO:0000256" key="3">
    <source>
        <dbReference type="ARBA" id="ARBA00006247"/>
    </source>
</evidence>
<evidence type="ECO:0000313" key="10">
    <source>
        <dbReference type="Proteomes" id="UP001319921"/>
    </source>
</evidence>
<dbReference type="InterPro" id="IPR010182">
    <property type="entry name" value="ArgE/DapE"/>
</dbReference>
<protein>
    <submittedName>
        <fullName evidence="9">Succinyl-diaminopimelate desuccinylase</fullName>
    </submittedName>
</protein>
<dbReference type="InterPro" id="IPR036264">
    <property type="entry name" value="Bact_exopeptidase_dim_dom"/>
</dbReference>
<dbReference type="KEGG" id="scas:SACC_16510"/>
<evidence type="ECO:0000256" key="6">
    <source>
        <dbReference type="ARBA" id="ARBA00022833"/>
    </source>
</evidence>
<dbReference type="NCBIfam" id="TIGR01910">
    <property type="entry name" value="DapE-ArgE"/>
    <property type="match status" value="1"/>
</dbReference>
<evidence type="ECO:0000259" key="8">
    <source>
        <dbReference type="Pfam" id="PF07687"/>
    </source>
</evidence>
<dbReference type="PANTHER" id="PTHR43808">
    <property type="entry name" value="ACETYLORNITHINE DEACETYLASE"/>
    <property type="match status" value="1"/>
</dbReference>
<dbReference type="AlphaFoldDB" id="A0AAQ4CS53"/>
<evidence type="ECO:0000256" key="7">
    <source>
        <dbReference type="ARBA" id="ARBA00023285"/>
    </source>
</evidence>
<evidence type="ECO:0000256" key="4">
    <source>
        <dbReference type="ARBA" id="ARBA00022723"/>
    </source>
</evidence>
<dbReference type="SUPFAM" id="SSF53187">
    <property type="entry name" value="Zn-dependent exopeptidases"/>
    <property type="match status" value="1"/>
</dbReference>
<dbReference type="PANTHER" id="PTHR43808:SF32">
    <property type="entry name" value="ARGE_DAPE-RELATED DEACYLASE"/>
    <property type="match status" value="1"/>
</dbReference>
<dbReference type="RefSeq" id="WP_229572475.1">
    <property type="nucleotide sequence ID" value="NZ_AP025226.1"/>
</dbReference>
<comment type="similarity">
    <text evidence="3">Belongs to the peptidase M20A family.</text>
</comment>
<evidence type="ECO:0000256" key="5">
    <source>
        <dbReference type="ARBA" id="ARBA00022801"/>
    </source>
</evidence>
<dbReference type="Pfam" id="PF07687">
    <property type="entry name" value="M20_dimer"/>
    <property type="match status" value="1"/>
</dbReference>
<keyword evidence="4" id="KW-0479">Metal-binding</keyword>
<comment type="cofactor">
    <cofactor evidence="2">
        <name>Zn(2+)</name>
        <dbReference type="ChEBI" id="CHEBI:29105"/>
    </cofactor>
</comment>
<dbReference type="GO" id="GO:0046872">
    <property type="term" value="F:metal ion binding"/>
    <property type="evidence" value="ECO:0007669"/>
    <property type="project" value="UniProtKB-KW"/>
</dbReference>
<organism evidence="9 10">
    <name type="scientific">Saccharolobus caldissimus</name>
    <dbReference type="NCBI Taxonomy" id="1702097"/>
    <lineage>
        <taxon>Archaea</taxon>
        <taxon>Thermoproteota</taxon>
        <taxon>Thermoprotei</taxon>
        <taxon>Sulfolobales</taxon>
        <taxon>Sulfolobaceae</taxon>
        <taxon>Saccharolobus</taxon>
    </lineage>
</organism>
<dbReference type="NCBIfam" id="NF006401">
    <property type="entry name" value="PRK08651.1-4"/>
    <property type="match status" value="1"/>
</dbReference>
<evidence type="ECO:0000313" key="9">
    <source>
        <dbReference type="EMBL" id="BDB98634.1"/>
    </source>
</evidence>
<keyword evidence="10" id="KW-1185">Reference proteome</keyword>
<name>A0AAQ4CS53_9CREN</name>
<dbReference type="SUPFAM" id="SSF55031">
    <property type="entry name" value="Bacterial exopeptidase dimerisation domain"/>
    <property type="match status" value="1"/>
</dbReference>
<dbReference type="Gene3D" id="3.40.630.10">
    <property type="entry name" value="Zn peptidases"/>
    <property type="match status" value="2"/>
</dbReference>